<dbReference type="GO" id="GO:0005886">
    <property type="term" value="C:plasma membrane"/>
    <property type="evidence" value="ECO:0007669"/>
    <property type="project" value="TreeGrafter"/>
</dbReference>
<dbReference type="GO" id="GO:0005884">
    <property type="term" value="C:actin filament"/>
    <property type="evidence" value="ECO:0007669"/>
    <property type="project" value="TreeGrafter"/>
</dbReference>
<dbReference type="GO" id="GO:0030864">
    <property type="term" value="C:cortical actin cytoskeleton"/>
    <property type="evidence" value="ECO:0007669"/>
    <property type="project" value="TreeGrafter"/>
</dbReference>
<feature type="non-terminal residue" evidence="3">
    <location>
        <position position="147"/>
    </location>
</feature>
<reference evidence="3" key="1">
    <citation type="submission" date="2015-11" db="EMBL/GenBank/DDBJ databases">
        <title>De novo transcriptome assembly of four potential Pierce s Disease insect vectors from Arizona vineyards.</title>
        <authorList>
            <person name="Tassone E.E."/>
        </authorList>
    </citation>
    <scope>NUCLEOTIDE SEQUENCE</scope>
</reference>
<dbReference type="InterPro" id="IPR003134">
    <property type="entry name" value="Hs1_Cortactin"/>
</dbReference>
<dbReference type="PANTHER" id="PTHR10829">
    <property type="entry name" value="CORTACTIN AND DREBRIN"/>
    <property type="match status" value="1"/>
</dbReference>
<keyword evidence="1" id="KW-0597">Phosphoprotein</keyword>
<dbReference type="Pfam" id="PF02218">
    <property type="entry name" value="HS1_rep"/>
    <property type="match status" value="2"/>
</dbReference>
<dbReference type="GO" id="GO:0030833">
    <property type="term" value="P:regulation of actin filament polymerization"/>
    <property type="evidence" value="ECO:0007669"/>
    <property type="project" value="TreeGrafter"/>
</dbReference>
<gene>
    <name evidence="3" type="ORF">g.2330</name>
</gene>
<dbReference type="PANTHER" id="PTHR10829:SF23">
    <property type="entry name" value="CORTACTIN, ISOFORM A"/>
    <property type="match status" value="1"/>
</dbReference>
<name>A0A1B6GKS7_9HEMI</name>
<accession>A0A1B6GKS7</accession>
<evidence type="ECO:0000256" key="2">
    <source>
        <dbReference type="ARBA" id="ARBA00022737"/>
    </source>
</evidence>
<keyword evidence="2" id="KW-0677">Repeat</keyword>
<dbReference type="GO" id="GO:0030427">
    <property type="term" value="C:site of polarized growth"/>
    <property type="evidence" value="ECO:0007669"/>
    <property type="project" value="TreeGrafter"/>
</dbReference>
<proteinExistence type="predicted"/>
<dbReference type="EMBL" id="GECZ01006866">
    <property type="protein sequence ID" value="JAS62903.1"/>
    <property type="molecule type" value="Transcribed_RNA"/>
</dbReference>
<dbReference type="AlphaFoldDB" id="A0A1B6GKS7"/>
<dbReference type="GO" id="GO:0051015">
    <property type="term" value="F:actin filament binding"/>
    <property type="evidence" value="ECO:0007669"/>
    <property type="project" value="TreeGrafter"/>
</dbReference>
<evidence type="ECO:0000313" key="3">
    <source>
        <dbReference type="EMBL" id="JAS62903.1"/>
    </source>
</evidence>
<feature type="non-terminal residue" evidence="3">
    <location>
        <position position="1"/>
    </location>
</feature>
<organism evidence="3">
    <name type="scientific">Cuerna arida</name>
    <dbReference type="NCBI Taxonomy" id="1464854"/>
    <lineage>
        <taxon>Eukaryota</taxon>
        <taxon>Metazoa</taxon>
        <taxon>Ecdysozoa</taxon>
        <taxon>Arthropoda</taxon>
        <taxon>Hexapoda</taxon>
        <taxon>Insecta</taxon>
        <taxon>Pterygota</taxon>
        <taxon>Neoptera</taxon>
        <taxon>Paraneoptera</taxon>
        <taxon>Hemiptera</taxon>
        <taxon>Auchenorrhyncha</taxon>
        <taxon>Membracoidea</taxon>
        <taxon>Cicadellidae</taxon>
        <taxon>Cicadellinae</taxon>
        <taxon>Proconiini</taxon>
        <taxon>Cuerna</taxon>
    </lineage>
</organism>
<protein>
    <submittedName>
        <fullName evidence="3">Uncharacterized protein</fullName>
    </submittedName>
</protein>
<dbReference type="GO" id="GO:0016477">
    <property type="term" value="P:cell migration"/>
    <property type="evidence" value="ECO:0007669"/>
    <property type="project" value="TreeGrafter"/>
</dbReference>
<sequence>AHGFGGKFGLEKDRQDKSAVGWDYHETVEKHVSQKDHKIGFGGKFGIQTDRMDKSALPFETKKVVESNQNGVKKEIQKSSTSISEKKKLFEKLNCNTNNFSTSIKQVVKKETVIKKEVEETKIESKNEISEETVEKVEEVSQIIESK</sequence>
<dbReference type="PROSITE" id="PS51090">
    <property type="entry name" value="CORTACTIN"/>
    <property type="match status" value="2"/>
</dbReference>
<evidence type="ECO:0000256" key="1">
    <source>
        <dbReference type="ARBA" id="ARBA00022553"/>
    </source>
</evidence>